<organism evidence="7 8">
    <name type="scientific">Triangularia setosa</name>
    <dbReference type="NCBI Taxonomy" id="2587417"/>
    <lineage>
        <taxon>Eukaryota</taxon>
        <taxon>Fungi</taxon>
        <taxon>Dikarya</taxon>
        <taxon>Ascomycota</taxon>
        <taxon>Pezizomycotina</taxon>
        <taxon>Sordariomycetes</taxon>
        <taxon>Sordariomycetidae</taxon>
        <taxon>Sordariales</taxon>
        <taxon>Podosporaceae</taxon>
        <taxon>Triangularia</taxon>
    </lineage>
</organism>
<feature type="region of interest" description="Disordered" evidence="5">
    <location>
        <begin position="160"/>
        <end position="209"/>
    </location>
</feature>
<evidence type="ECO:0000256" key="3">
    <source>
        <dbReference type="ARBA" id="ARBA00022833"/>
    </source>
</evidence>
<evidence type="ECO:0000256" key="4">
    <source>
        <dbReference type="PROSITE-ProRule" id="PRU00175"/>
    </source>
</evidence>
<dbReference type="InterPro" id="IPR018957">
    <property type="entry name" value="Znf_C3HC4_RING-type"/>
</dbReference>
<evidence type="ECO:0000259" key="6">
    <source>
        <dbReference type="PROSITE" id="PS50089"/>
    </source>
</evidence>
<dbReference type="PANTHER" id="PTHR16079:SF4">
    <property type="entry name" value="E3 UBIQUITIN-PROTEIN LIGASE CHFR"/>
    <property type="match status" value="1"/>
</dbReference>
<dbReference type="AlphaFoldDB" id="A0AAN6WEA8"/>
<feature type="compositionally biased region" description="Polar residues" evidence="5">
    <location>
        <begin position="495"/>
        <end position="516"/>
    </location>
</feature>
<dbReference type="InterPro" id="IPR001841">
    <property type="entry name" value="Znf_RING"/>
</dbReference>
<feature type="compositionally biased region" description="Basic and acidic residues" evidence="5">
    <location>
        <begin position="171"/>
        <end position="198"/>
    </location>
</feature>
<name>A0AAN6WEA8_9PEZI</name>
<keyword evidence="2 4" id="KW-0863">Zinc-finger</keyword>
<dbReference type="InterPro" id="IPR036028">
    <property type="entry name" value="SH3-like_dom_sf"/>
</dbReference>
<dbReference type="InterPro" id="IPR013083">
    <property type="entry name" value="Znf_RING/FYVE/PHD"/>
</dbReference>
<gene>
    <name evidence="7" type="ORF">QBC36DRAFT_321083</name>
</gene>
<keyword evidence="1" id="KW-0479">Metal-binding</keyword>
<feature type="compositionally biased region" description="Basic and acidic residues" evidence="5">
    <location>
        <begin position="335"/>
        <end position="345"/>
    </location>
</feature>
<dbReference type="GO" id="GO:0005634">
    <property type="term" value="C:nucleus"/>
    <property type="evidence" value="ECO:0007669"/>
    <property type="project" value="TreeGrafter"/>
</dbReference>
<feature type="compositionally biased region" description="Polar residues" evidence="5">
    <location>
        <begin position="199"/>
        <end position="208"/>
    </location>
</feature>
<feature type="region of interest" description="Disordered" evidence="5">
    <location>
        <begin position="490"/>
        <end position="516"/>
    </location>
</feature>
<evidence type="ECO:0000313" key="7">
    <source>
        <dbReference type="EMBL" id="KAK4180043.1"/>
    </source>
</evidence>
<accession>A0AAN6WEA8</accession>
<evidence type="ECO:0000313" key="8">
    <source>
        <dbReference type="Proteomes" id="UP001302321"/>
    </source>
</evidence>
<evidence type="ECO:0000256" key="2">
    <source>
        <dbReference type="ARBA" id="ARBA00022771"/>
    </source>
</evidence>
<dbReference type="SMART" id="SM00184">
    <property type="entry name" value="RING"/>
    <property type="match status" value="1"/>
</dbReference>
<feature type="compositionally biased region" description="Polar residues" evidence="5">
    <location>
        <begin position="278"/>
        <end position="290"/>
    </location>
</feature>
<sequence>MASGSASIVPGPAISLEAELTCSICTDLLHHPLTLLDCLHTFCAPCLKSWFSFQASSLLSRPGPPPPPDFPVYTCPSCRDRVRDTKHDARVATLLEMFVRLNPTCERIKTEEERKEMDGKYIRGESIMPRLPFQDRSQREIEEDEAERRLLEEVQALSLREATEHAVGGGHSREQRRRERGESEVRRERRREREREVTHQSSLRSLISTEGVDARDIEREVEEFARQIQEEGLLDGLDLDNIDLENNDELSRRITEAYRRRHRERARGGEGQGRRRSNASGTSVRSNTNAAREDGARPRSRTTTAAVAATGERSGSRPGSRHTVHSRAPSQSGNESDRDRGEQHRGRYPPSTSFAGRLEVQEPGRSRRRTLSGGRSATVPLPLAQFPEPVRVGGRVQTDPTALGDTASLRPRLRGGTSSSPTSATAVTTPSSSRRESPDQRVPPLREPIPLIPAGMMPIPLIPAGTMPTQQSPTELPAETGLSRRELARHDSPTLAPTSGPLSTDINSPPLSSSRRAQPVWYKEPLIKCDHCSREHIQYDLHFNCSLCQEGNWNTCLDCWRRGKGCLHFFGYGPAALQKWKRLGPDLPPPHTLVASRYLPPSTLPGGAEGRRTLTAENPADRLQKGTFCVGCAAFTRNDFHWGCDVCNSGDWGYCNSCVNQGKSCSHPLTPFTYLPKSFPQQGPFSPSALGVANSTTRGNGVYIPSDPNQNCEHCTKPIPRNQVYYHCYSCPSQLPRTGPGDHLNLCVACYNHFLSVNHIPVENGPKAWRRCPKGHRMVMLAFSVSSENNQTIYKRKIFKDLVGGHRLRIEAIPNDSLYQAWSWKDPSNTTKRKTKLVAVDISKSTTGVNPRSIDLKPDQQAELTQDEHDFPPDGGTDPRAVANWGWVPEEGVDDELFFPKGAEIGEVEDVNGEWFHGWYQGLGGLFPGPYVKLLG</sequence>
<dbReference type="GO" id="GO:0008270">
    <property type="term" value="F:zinc ion binding"/>
    <property type="evidence" value="ECO:0007669"/>
    <property type="project" value="UniProtKB-KW"/>
</dbReference>
<dbReference type="InterPro" id="IPR017907">
    <property type="entry name" value="Znf_RING_CS"/>
</dbReference>
<keyword evidence="3" id="KW-0862">Zinc</keyword>
<dbReference type="InterPro" id="IPR052256">
    <property type="entry name" value="E3_ubiquitin-ligase_CHFR"/>
</dbReference>
<dbReference type="Gene3D" id="2.30.30.40">
    <property type="entry name" value="SH3 Domains"/>
    <property type="match status" value="1"/>
</dbReference>
<feature type="compositionally biased region" description="Low complexity" evidence="5">
    <location>
        <begin position="417"/>
        <end position="432"/>
    </location>
</feature>
<dbReference type="Proteomes" id="UP001302321">
    <property type="component" value="Unassembled WGS sequence"/>
</dbReference>
<dbReference type="SUPFAM" id="SSF57850">
    <property type="entry name" value="RING/U-box"/>
    <property type="match status" value="2"/>
</dbReference>
<reference evidence="7" key="2">
    <citation type="submission" date="2023-05" db="EMBL/GenBank/DDBJ databases">
        <authorList>
            <consortium name="Lawrence Berkeley National Laboratory"/>
            <person name="Steindorff A."/>
            <person name="Hensen N."/>
            <person name="Bonometti L."/>
            <person name="Westerberg I."/>
            <person name="Brannstrom I.O."/>
            <person name="Guillou S."/>
            <person name="Cros-Aarteil S."/>
            <person name="Calhoun S."/>
            <person name="Haridas S."/>
            <person name="Kuo A."/>
            <person name="Mondo S."/>
            <person name="Pangilinan J."/>
            <person name="Riley R."/>
            <person name="Labutti K."/>
            <person name="Andreopoulos B."/>
            <person name="Lipzen A."/>
            <person name="Chen C."/>
            <person name="Yanf M."/>
            <person name="Daum C."/>
            <person name="Ng V."/>
            <person name="Clum A."/>
            <person name="Ohm R."/>
            <person name="Martin F."/>
            <person name="Silar P."/>
            <person name="Natvig D."/>
            <person name="Lalanne C."/>
            <person name="Gautier V."/>
            <person name="Ament-Velasquez S.L."/>
            <person name="Kruys A."/>
            <person name="Hutchinson M.I."/>
            <person name="Powell A.J."/>
            <person name="Barry K."/>
            <person name="Miller A.N."/>
            <person name="Grigoriev I.V."/>
            <person name="Debuchy R."/>
            <person name="Gladieux P."/>
            <person name="Thoren M.H."/>
            <person name="Johannesson H."/>
        </authorList>
    </citation>
    <scope>NUCLEOTIDE SEQUENCE</scope>
    <source>
        <strain evidence="7">CBS 892.96</strain>
    </source>
</reference>
<dbReference type="PROSITE" id="PS00518">
    <property type="entry name" value="ZF_RING_1"/>
    <property type="match status" value="1"/>
</dbReference>
<evidence type="ECO:0000256" key="5">
    <source>
        <dbReference type="SAM" id="MobiDB-lite"/>
    </source>
</evidence>
<dbReference type="GO" id="GO:0016567">
    <property type="term" value="P:protein ubiquitination"/>
    <property type="evidence" value="ECO:0007669"/>
    <property type="project" value="TreeGrafter"/>
</dbReference>
<keyword evidence="8" id="KW-1185">Reference proteome</keyword>
<dbReference type="GO" id="GO:0004842">
    <property type="term" value="F:ubiquitin-protein transferase activity"/>
    <property type="evidence" value="ECO:0007669"/>
    <property type="project" value="TreeGrafter"/>
</dbReference>
<dbReference type="PROSITE" id="PS50089">
    <property type="entry name" value="ZF_RING_2"/>
    <property type="match status" value="1"/>
</dbReference>
<proteinExistence type="predicted"/>
<dbReference type="EMBL" id="MU866105">
    <property type="protein sequence ID" value="KAK4180043.1"/>
    <property type="molecule type" value="Genomic_DNA"/>
</dbReference>
<dbReference type="Pfam" id="PF00097">
    <property type="entry name" value="zf-C3HC4"/>
    <property type="match status" value="1"/>
</dbReference>
<protein>
    <recommendedName>
        <fullName evidence="6">RING-type domain-containing protein</fullName>
    </recommendedName>
</protein>
<evidence type="ECO:0000256" key="1">
    <source>
        <dbReference type="ARBA" id="ARBA00022723"/>
    </source>
</evidence>
<dbReference type="SUPFAM" id="SSF50044">
    <property type="entry name" value="SH3-domain"/>
    <property type="match status" value="1"/>
</dbReference>
<comment type="caution">
    <text evidence="7">The sequence shown here is derived from an EMBL/GenBank/DDBJ whole genome shotgun (WGS) entry which is preliminary data.</text>
</comment>
<dbReference type="Gene3D" id="3.30.40.10">
    <property type="entry name" value="Zinc/RING finger domain, C3HC4 (zinc finger)"/>
    <property type="match status" value="1"/>
</dbReference>
<dbReference type="GO" id="GO:0006511">
    <property type="term" value="P:ubiquitin-dependent protein catabolic process"/>
    <property type="evidence" value="ECO:0007669"/>
    <property type="project" value="TreeGrafter"/>
</dbReference>
<feature type="region of interest" description="Disordered" evidence="5">
    <location>
        <begin position="261"/>
        <end position="451"/>
    </location>
</feature>
<feature type="domain" description="RING-type" evidence="6">
    <location>
        <begin position="22"/>
        <end position="79"/>
    </location>
</feature>
<dbReference type="PANTHER" id="PTHR16079">
    <property type="entry name" value="UBIQUITIN LIGASE PROTEIN CHFR"/>
    <property type="match status" value="1"/>
</dbReference>
<reference evidence="7" key="1">
    <citation type="journal article" date="2023" name="Mol. Phylogenet. Evol.">
        <title>Genome-scale phylogeny and comparative genomics of the fungal order Sordariales.</title>
        <authorList>
            <person name="Hensen N."/>
            <person name="Bonometti L."/>
            <person name="Westerberg I."/>
            <person name="Brannstrom I.O."/>
            <person name="Guillou S."/>
            <person name="Cros-Aarteil S."/>
            <person name="Calhoun S."/>
            <person name="Haridas S."/>
            <person name="Kuo A."/>
            <person name="Mondo S."/>
            <person name="Pangilinan J."/>
            <person name="Riley R."/>
            <person name="LaButti K."/>
            <person name="Andreopoulos B."/>
            <person name="Lipzen A."/>
            <person name="Chen C."/>
            <person name="Yan M."/>
            <person name="Daum C."/>
            <person name="Ng V."/>
            <person name="Clum A."/>
            <person name="Steindorff A."/>
            <person name="Ohm R.A."/>
            <person name="Martin F."/>
            <person name="Silar P."/>
            <person name="Natvig D.O."/>
            <person name="Lalanne C."/>
            <person name="Gautier V."/>
            <person name="Ament-Velasquez S.L."/>
            <person name="Kruys A."/>
            <person name="Hutchinson M.I."/>
            <person name="Powell A.J."/>
            <person name="Barry K."/>
            <person name="Miller A.N."/>
            <person name="Grigoriev I.V."/>
            <person name="Debuchy R."/>
            <person name="Gladieux P."/>
            <person name="Hiltunen Thoren M."/>
            <person name="Johannesson H."/>
        </authorList>
    </citation>
    <scope>NUCLEOTIDE SEQUENCE</scope>
    <source>
        <strain evidence="7">CBS 892.96</strain>
    </source>
</reference>